<comment type="caution">
    <text evidence="1">The sequence shown here is derived from an EMBL/GenBank/DDBJ whole genome shotgun (WGS) entry which is preliminary data.</text>
</comment>
<dbReference type="InterPro" id="IPR011989">
    <property type="entry name" value="ARM-like"/>
</dbReference>
<name>A0A0A2EIU5_PORCN</name>
<dbReference type="InterPro" id="IPR016024">
    <property type="entry name" value="ARM-type_fold"/>
</dbReference>
<gene>
    <name evidence="1" type="ORF">HQ35_09100</name>
</gene>
<accession>A0A0A2EIU5</accession>
<dbReference type="eggNOG" id="COG1413">
    <property type="taxonomic scope" value="Bacteria"/>
</dbReference>
<sequence>MIGLTFLLSFATFISALAGDIKVIPPAMKKRELLSTPKPFAIVVDKDTYENVREAIDLYRAKLHRLNIADYRLIVDEATPTEIRNALHEISPDIVGAFLIGDIPIAMISNAQHLTTAFKMDETKFDLHRASVPSDRFYDDKGLRFQFLKQDGLFYYYRLDEDGAQKLDPAFFVSRLTVPEAMKADAHTLIDKYLRKASKDNGHVDQTFRLVTYAGHGYNSDCLMAWADERKLYDEMFSESRHDVRSLNYRSSHDMKSVILDELAHGDADVMIFNEHGSNDTQYLTTNLAINDRKTALNLFQASLYEALRKTKSPHALDSLKSDYSRKYHLTSDFFSEALSPQRISADSLREAGYDLTLGDMGRDFCPKPRFVVLDACYNGDFSADDYIAAHYLFSDGNTLAVQANSRNVLQDRRTNEDFGLLALGYPVGILNQLVPTLEGHLFGDPTVYFQRPSFKVLILPHLDLPKTRKQRKSWLNGNNPNLRAAGIHLAAKHGEVDTQTLFMMLRDDSIVIRLAAFKALVAKDDAEIRTRAFRVAIADKHELVARQAALEVKKWGIPATLPLIADAYVRDPHRLRVRFNLLSALYAFSPKESGEALLKAVEKLRPRDAQLRKRMQAKAGELQRFRDNIILPLKDHSAPLKAKLQAARTIRNYQIHDDIDTLMAIIVDKGTTDDLRWTLIEALGWFASSYRKAEIIDFCRRELARSDLDNKVHAELRQTINRLTL</sequence>
<dbReference type="Proteomes" id="UP000030125">
    <property type="component" value="Unassembled WGS sequence"/>
</dbReference>
<dbReference type="SUPFAM" id="SSF48371">
    <property type="entry name" value="ARM repeat"/>
    <property type="match status" value="1"/>
</dbReference>
<proteinExistence type="predicted"/>
<dbReference type="STRING" id="36874.HQ34_02840"/>
<evidence type="ECO:0000313" key="1">
    <source>
        <dbReference type="EMBL" id="KGN78791.1"/>
    </source>
</evidence>
<dbReference type="AlphaFoldDB" id="A0A0A2EIU5"/>
<evidence type="ECO:0000313" key="2">
    <source>
        <dbReference type="Proteomes" id="UP000030125"/>
    </source>
</evidence>
<dbReference type="Gene3D" id="1.25.10.10">
    <property type="entry name" value="Leucine-rich Repeat Variant"/>
    <property type="match status" value="1"/>
</dbReference>
<protein>
    <submittedName>
        <fullName evidence="1">Uncharacterized protein</fullName>
    </submittedName>
</protein>
<organism evidence="1 2">
    <name type="scientific">Porphyromonas cangingivalis</name>
    <dbReference type="NCBI Taxonomy" id="36874"/>
    <lineage>
        <taxon>Bacteria</taxon>
        <taxon>Pseudomonadati</taxon>
        <taxon>Bacteroidota</taxon>
        <taxon>Bacteroidia</taxon>
        <taxon>Bacteroidales</taxon>
        <taxon>Porphyromonadaceae</taxon>
        <taxon>Porphyromonas</taxon>
    </lineage>
</organism>
<dbReference type="EMBL" id="JQJD01000057">
    <property type="protein sequence ID" value="KGN78791.1"/>
    <property type="molecule type" value="Genomic_DNA"/>
</dbReference>
<reference evidence="1 2" key="1">
    <citation type="submission" date="2014-08" db="EMBL/GenBank/DDBJ databases">
        <title>Porphyromonas cangingivalis strain:COT-109_OH1386 Genome sequencing.</title>
        <authorList>
            <person name="Wallis C."/>
            <person name="Deusch O."/>
            <person name="O'Flynn C."/>
            <person name="Davis I."/>
            <person name="Jospin G."/>
            <person name="Darling A.E."/>
            <person name="Coil D.A."/>
            <person name="Alexiev A."/>
            <person name="Horsfall A."/>
            <person name="Kirkwood N."/>
            <person name="Harris S."/>
            <person name="Eisen J.A."/>
        </authorList>
    </citation>
    <scope>NUCLEOTIDE SEQUENCE [LARGE SCALE GENOMIC DNA]</scope>
    <source>
        <strain evidence="2">COT-109 OH1386</strain>
    </source>
</reference>
<keyword evidence="2" id="KW-1185">Reference proteome</keyword>